<evidence type="ECO:0000256" key="1">
    <source>
        <dbReference type="ARBA" id="ARBA00004370"/>
    </source>
</evidence>
<comment type="subcellular location">
    <subcellularLocation>
        <location evidence="1">Membrane</location>
    </subcellularLocation>
</comment>
<dbReference type="Gene3D" id="1.10.287.950">
    <property type="entry name" value="Methyl-accepting chemotaxis protein"/>
    <property type="match status" value="1"/>
</dbReference>
<feature type="domain" description="HAMP" evidence="7">
    <location>
        <begin position="262"/>
        <end position="314"/>
    </location>
</feature>
<dbReference type="Pfam" id="PF00015">
    <property type="entry name" value="MCPsignal"/>
    <property type="match status" value="1"/>
</dbReference>
<comment type="caution">
    <text evidence="8">The sequence shown here is derived from an EMBL/GenBank/DDBJ whole genome shotgun (WGS) entry which is preliminary data.</text>
</comment>
<dbReference type="Gene3D" id="6.10.340.10">
    <property type="match status" value="1"/>
</dbReference>
<feature type="domain" description="HAMP" evidence="7">
    <location>
        <begin position="206"/>
        <end position="259"/>
    </location>
</feature>
<accession>A0A4Q1KGD9</accession>
<dbReference type="PRINTS" id="PR00260">
    <property type="entry name" value="CHEMTRNSDUCR"/>
</dbReference>
<dbReference type="PROSITE" id="PS50111">
    <property type="entry name" value="CHEMOTAXIS_TRANSDUC_2"/>
    <property type="match status" value="1"/>
</dbReference>
<dbReference type="CDD" id="cd11386">
    <property type="entry name" value="MCP_signal"/>
    <property type="match status" value="1"/>
</dbReference>
<dbReference type="EMBL" id="SBKP01000007">
    <property type="protein sequence ID" value="RXR28763.1"/>
    <property type="molecule type" value="Genomic_DNA"/>
</dbReference>
<dbReference type="PANTHER" id="PTHR43531:SF11">
    <property type="entry name" value="METHYL-ACCEPTING CHEMOTAXIS PROTEIN 3"/>
    <property type="match status" value="1"/>
</dbReference>
<dbReference type="RefSeq" id="WP_129404181.1">
    <property type="nucleotide sequence ID" value="NZ_SBKP01000007.1"/>
</dbReference>
<keyword evidence="5" id="KW-0812">Transmembrane</keyword>
<evidence type="ECO:0000313" key="9">
    <source>
        <dbReference type="Proteomes" id="UP000290958"/>
    </source>
</evidence>
<keyword evidence="5" id="KW-1133">Transmembrane helix</keyword>
<keyword evidence="2" id="KW-0145">Chemotaxis</keyword>
<dbReference type="GO" id="GO:0004888">
    <property type="term" value="F:transmembrane signaling receptor activity"/>
    <property type="evidence" value="ECO:0007669"/>
    <property type="project" value="InterPro"/>
</dbReference>
<gene>
    <name evidence="8" type="ORF">EQG66_08560</name>
</gene>
<dbReference type="GO" id="GO:0016020">
    <property type="term" value="C:membrane"/>
    <property type="evidence" value="ECO:0007669"/>
    <property type="project" value="UniProtKB-SubCell"/>
</dbReference>
<dbReference type="FunFam" id="1.10.287.950:FF:000001">
    <property type="entry name" value="Methyl-accepting chemotaxis sensory transducer"/>
    <property type="match status" value="1"/>
</dbReference>
<keyword evidence="5" id="KW-0472">Membrane</keyword>
<dbReference type="PROSITE" id="PS50885">
    <property type="entry name" value="HAMP"/>
    <property type="match status" value="2"/>
</dbReference>
<keyword evidence="4" id="KW-0807">Transducer</keyword>
<dbReference type="InterPro" id="IPR051310">
    <property type="entry name" value="MCP_chemotaxis"/>
</dbReference>
<proteinExistence type="inferred from homology"/>
<dbReference type="SMART" id="SM00283">
    <property type="entry name" value="MA"/>
    <property type="match status" value="1"/>
</dbReference>
<evidence type="ECO:0000256" key="3">
    <source>
        <dbReference type="ARBA" id="ARBA00029447"/>
    </source>
</evidence>
<dbReference type="PANTHER" id="PTHR43531">
    <property type="entry name" value="PROTEIN ICFG"/>
    <property type="match status" value="1"/>
</dbReference>
<evidence type="ECO:0000259" key="6">
    <source>
        <dbReference type="PROSITE" id="PS50111"/>
    </source>
</evidence>
<name>A0A4Q1KGD9_9SPHN</name>
<dbReference type="SUPFAM" id="SSF158472">
    <property type="entry name" value="HAMP domain-like"/>
    <property type="match status" value="1"/>
</dbReference>
<evidence type="ECO:0000256" key="4">
    <source>
        <dbReference type="PROSITE-ProRule" id="PRU00284"/>
    </source>
</evidence>
<reference evidence="9" key="1">
    <citation type="submission" date="2019-01" db="EMBL/GenBank/DDBJ databases">
        <title>Cytophagaceae bacterium strain CAR-16.</title>
        <authorList>
            <person name="Chen W.-M."/>
        </authorList>
    </citation>
    <scope>NUCLEOTIDE SEQUENCE [LARGE SCALE GENOMIC DNA]</scope>
    <source>
        <strain evidence="9">CHR27</strain>
    </source>
</reference>
<comment type="similarity">
    <text evidence="3">Belongs to the methyl-accepting chemotaxis (MCP) protein family.</text>
</comment>
<evidence type="ECO:0000256" key="5">
    <source>
        <dbReference type="SAM" id="Phobius"/>
    </source>
</evidence>
<dbReference type="Pfam" id="PF00672">
    <property type="entry name" value="HAMP"/>
    <property type="match status" value="1"/>
</dbReference>
<evidence type="ECO:0000313" key="8">
    <source>
        <dbReference type="EMBL" id="RXR28763.1"/>
    </source>
</evidence>
<dbReference type="OrthoDB" id="5292010at2"/>
<dbReference type="SMART" id="SM00304">
    <property type="entry name" value="HAMP"/>
    <property type="match status" value="2"/>
</dbReference>
<protein>
    <submittedName>
        <fullName evidence="8">Methyl-accepting chemotaxis protein</fullName>
    </submittedName>
</protein>
<evidence type="ECO:0000256" key="2">
    <source>
        <dbReference type="ARBA" id="ARBA00022500"/>
    </source>
</evidence>
<evidence type="ECO:0000259" key="7">
    <source>
        <dbReference type="PROSITE" id="PS50885"/>
    </source>
</evidence>
<dbReference type="InterPro" id="IPR004089">
    <property type="entry name" value="MCPsignal_dom"/>
</dbReference>
<sequence length="602" mass="64230">MTIRQYARRGTSVLIGLVALAIFISGIAIREIGFGGPLFRANQLQSDLVADILPPPQYIIEPFMETTIIIEDQTLDGHADTLVNLRKAYEERKAFWRTAAISDTLKAQLEVTHKSADAFWVDVDSLVAAAQAGDWAGAKQIHDTRLTPDFLAHRSEINKLVTMTAAEKQAMDKHSALLVYLSAGGLLIAAGMIVGSLMFAARQINRRVIDPVNNTAEEMRAMAAGNYDIAISGEGRTDEIGDMAQAMQVFRTAGIAKAEAEEKQRHVVAEVGAGLEQLAAGNMTHRIEQPFAPEYEALRQSFNRTIADLGGILSQVTTSATNVDTGATQIRAAADDLSQRTEHQAASLEETAAAMNTVTAMTLESAKARTGVRDAIDEAHREAQSGGDVVHNAVKAMGEIESSAHQISHIITVIDGIAFQTNLLALNAGVEAARAGDAGKGFAVVANEVRALAQRSAEAARDIKNLITTSTQQVEQGVSLVGQTGEMLGRIVGKVSEVSDLITTMANSTDTQAQNMTQVNSTVNEMDQMTQQNAAMVEETTAAARSLATEAQGLRQLVSRFQLDGRQAPSGDAFAPARAAPAPRAVAGNLALSVDTDDWSQF</sequence>
<dbReference type="GO" id="GO:0006935">
    <property type="term" value="P:chemotaxis"/>
    <property type="evidence" value="ECO:0007669"/>
    <property type="project" value="UniProtKB-KW"/>
</dbReference>
<dbReference type="Proteomes" id="UP000290958">
    <property type="component" value="Unassembled WGS sequence"/>
</dbReference>
<feature type="transmembrane region" description="Helical" evidence="5">
    <location>
        <begin position="177"/>
        <end position="200"/>
    </location>
</feature>
<dbReference type="AlphaFoldDB" id="A0A4Q1KGD9"/>
<dbReference type="InterPro" id="IPR003660">
    <property type="entry name" value="HAMP_dom"/>
</dbReference>
<keyword evidence="9" id="KW-1185">Reference proteome</keyword>
<dbReference type="GO" id="GO:0007165">
    <property type="term" value="P:signal transduction"/>
    <property type="evidence" value="ECO:0007669"/>
    <property type="project" value="UniProtKB-KW"/>
</dbReference>
<dbReference type="SUPFAM" id="SSF58104">
    <property type="entry name" value="Methyl-accepting chemotaxis protein (MCP) signaling domain"/>
    <property type="match status" value="1"/>
</dbReference>
<dbReference type="InterPro" id="IPR004090">
    <property type="entry name" value="Chemotax_Me-accpt_rcpt"/>
</dbReference>
<feature type="transmembrane region" description="Helical" evidence="5">
    <location>
        <begin position="12"/>
        <end position="29"/>
    </location>
</feature>
<feature type="domain" description="Methyl-accepting transducer" evidence="6">
    <location>
        <begin position="319"/>
        <end position="548"/>
    </location>
</feature>
<dbReference type="CDD" id="cd06225">
    <property type="entry name" value="HAMP"/>
    <property type="match status" value="1"/>
</dbReference>
<organism evidence="8 9">
    <name type="scientific">Sphingobium fluviale</name>
    <dbReference type="NCBI Taxonomy" id="2506423"/>
    <lineage>
        <taxon>Bacteria</taxon>
        <taxon>Pseudomonadati</taxon>
        <taxon>Pseudomonadota</taxon>
        <taxon>Alphaproteobacteria</taxon>
        <taxon>Sphingomonadales</taxon>
        <taxon>Sphingomonadaceae</taxon>
        <taxon>Sphingobium</taxon>
    </lineage>
</organism>